<dbReference type="EMBL" id="GBXM01101110">
    <property type="protein sequence ID" value="JAH07467.1"/>
    <property type="molecule type" value="Transcribed_RNA"/>
</dbReference>
<reference evidence="1" key="2">
    <citation type="journal article" date="2015" name="Fish Shellfish Immunol.">
        <title>Early steps in the European eel (Anguilla anguilla)-Vibrio vulnificus interaction in the gills: Role of the RtxA13 toxin.</title>
        <authorList>
            <person name="Callol A."/>
            <person name="Pajuelo D."/>
            <person name="Ebbesson L."/>
            <person name="Teles M."/>
            <person name="MacKenzie S."/>
            <person name="Amaro C."/>
        </authorList>
    </citation>
    <scope>NUCLEOTIDE SEQUENCE</scope>
</reference>
<dbReference type="AlphaFoldDB" id="A0A0E9PT63"/>
<evidence type="ECO:0000313" key="1">
    <source>
        <dbReference type="EMBL" id="JAH07467.1"/>
    </source>
</evidence>
<organism evidence="1">
    <name type="scientific">Anguilla anguilla</name>
    <name type="common">European freshwater eel</name>
    <name type="synonym">Muraena anguilla</name>
    <dbReference type="NCBI Taxonomy" id="7936"/>
    <lineage>
        <taxon>Eukaryota</taxon>
        <taxon>Metazoa</taxon>
        <taxon>Chordata</taxon>
        <taxon>Craniata</taxon>
        <taxon>Vertebrata</taxon>
        <taxon>Euteleostomi</taxon>
        <taxon>Actinopterygii</taxon>
        <taxon>Neopterygii</taxon>
        <taxon>Teleostei</taxon>
        <taxon>Anguilliformes</taxon>
        <taxon>Anguillidae</taxon>
        <taxon>Anguilla</taxon>
    </lineage>
</organism>
<reference evidence="1" key="1">
    <citation type="submission" date="2014-11" db="EMBL/GenBank/DDBJ databases">
        <authorList>
            <person name="Amaro Gonzalez C."/>
        </authorList>
    </citation>
    <scope>NUCLEOTIDE SEQUENCE</scope>
</reference>
<name>A0A0E9PT63_ANGAN</name>
<protein>
    <submittedName>
        <fullName evidence="1">Uncharacterized protein</fullName>
    </submittedName>
</protein>
<accession>A0A0E9PT63</accession>
<sequence>MSSSINKTILRRNFEMSQCYGLQNENTFYLVSTRC</sequence>
<proteinExistence type="predicted"/>